<dbReference type="Pfam" id="PF00999">
    <property type="entry name" value="Na_H_Exchanger"/>
    <property type="match status" value="1"/>
</dbReference>
<keyword evidence="7" id="KW-0406">Ion transport</keyword>
<dbReference type="InterPro" id="IPR038770">
    <property type="entry name" value="Na+/solute_symporter_sf"/>
</dbReference>
<proteinExistence type="inferred from homology"/>
<evidence type="ECO:0000256" key="6">
    <source>
        <dbReference type="ARBA" id="ARBA00022989"/>
    </source>
</evidence>
<dbReference type="GO" id="GO:0016020">
    <property type="term" value="C:membrane"/>
    <property type="evidence" value="ECO:0007669"/>
    <property type="project" value="UniProtKB-SubCell"/>
</dbReference>
<reference evidence="10 11" key="1">
    <citation type="submission" date="2016-10" db="EMBL/GenBank/DDBJ databases">
        <authorList>
            <person name="de Groot N.N."/>
        </authorList>
    </citation>
    <scope>NUCLEOTIDE SEQUENCE [LARGE SCALE GENOMIC DNA]</scope>
    <source>
        <strain evidence="10 11">DSM 44892</strain>
    </source>
</reference>
<keyword evidence="8" id="KW-0472">Membrane</keyword>
<feature type="domain" description="Cation/H+ exchanger transmembrane" evidence="9">
    <location>
        <begin position="13"/>
        <end position="382"/>
    </location>
</feature>
<evidence type="ECO:0000256" key="4">
    <source>
        <dbReference type="ARBA" id="ARBA00022449"/>
    </source>
</evidence>
<sequence length="402" mass="41468">MQSIEVSLFWIVLCALIAPILAGLVPRRLVPEVVLMLVAGVIIGPYGLHLADVGSEIALLQELGLGMLFLLAGYEVDTDELNGPGGRRALATWLVCLALAFGLVGALGAAGLVDAEVAIAIALVSTALGTLLPILRDAGLIGTTLGRAVLNHGAVGELAPVIAMAVLLGARGTFGSMVALALFLVAAALIGRLPRHLAAITWFADIVRRGAQTTSQTTVRGTMLLLVTLLVMASAFDLDVILGAFAAGFILRRLVPTGDDVLESKLDGLAFGFLIPIFFITAGMGVDVGAVAEAPWVPLVFFVMIVLVRGGPVLWATRLDRTSPERAGGRTFTGSEQCQVALYSATGLPLIVAVTGVAVDAGQMSHANASMLIAAGALTVLALPLSAALLRSRTDTSSGRAR</sequence>
<organism evidence="10 11">
    <name type="scientific">Rhodococcus triatomae</name>
    <dbReference type="NCBI Taxonomy" id="300028"/>
    <lineage>
        <taxon>Bacteria</taxon>
        <taxon>Bacillati</taxon>
        <taxon>Actinomycetota</taxon>
        <taxon>Actinomycetes</taxon>
        <taxon>Mycobacteriales</taxon>
        <taxon>Nocardiaceae</taxon>
        <taxon>Rhodococcus</taxon>
    </lineage>
</organism>
<keyword evidence="11" id="KW-1185">Reference proteome</keyword>
<accession>A0A1G8MT57</accession>
<keyword evidence="6" id="KW-1133">Transmembrane helix</keyword>
<evidence type="ECO:0000256" key="7">
    <source>
        <dbReference type="ARBA" id="ARBA00023065"/>
    </source>
</evidence>
<evidence type="ECO:0000313" key="10">
    <source>
        <dbReference type="EMBL" id="SDI71027.1"/>
    </source>
</evidence>
<dbReference type="AlphaFoldDB" id="A0A1G8MT57"/>
<dbReference type="EMBL" id="FNDN01000010">
    <property type="protein sequence ID" value="SDI71027.1"/>
    <property type="molecule type" value="Genomic_DNA"/>
</dbReference>
<evidence type="ECO:0000256" key="5">
    <source>
        <dbReference type="ARBA" id="ARBA00022692"/>
    </source>
</evidence>
<protein>
    <submittedName>
        <fullName evidence="10">Kef-type K+ transport system, membrane component KefB</fullName>
    </submittedName>
</protein>
<dbReference type="RefSeq" id="WP_072738667.1">
    <property type="nucleotide sequence ID" value="NZ_CP048813.1"/>
</dbReference>
<evidence type="ECO:0000259" key="9">
    <source>
        <dbReference type="Pfam" id="PF00999"/>
    </source>
</evidence>
<evidence type="ECO:0000256" key="1">
    <source>
        <dbReference type="ARBA" id="ARBA00004141"/>
    </source>
</evidence>
<keyword evidence="4" id="KW-0050">Antiport</keyword>
<dbReference type="OrthoDB" id="9793589at2"/>
<name>A0A1G8MT57_9NOCA</name>
<comment type="similarity">
    <text evidence="2">Belongs to the monovalent cation:proton antiporter 2 (CPA2) transporter (TC 2.A.37) family.</text>
</comment>
<evidence type="ECO:0000313" key="11">
    <source>
        <dbReference type="Proteomes" id="UP000183263"/>
    </source>
</evidence>
<keyword evidence="5" id="KW-0812">Transmembrane</keyword>
<dbReference type="GO" id="GO:0015297">
    <property type="term" value="F:antiporter activity"/>
    <property type="evidence" value="ECO:0007669"/>
    <property type="project" value="UniProtKB-KW"/>
</dbReference>
<dbReference type="GO" id="GO:1902600">
    <property type="term" value="P:proton transmembrane transport"/>
    <property type="evidence" value="ECO:0007669"/>
    <property type="project" value="InterPro"/>
</dbReference>
<evidence type="ECO:0000256" key="8">
    <source>
        <dbReference type="ARBA" id="ARBA00023136"/>
    </source>
</evidence>
<dbReference type="InterPro" id="IPR006153">
    <property type="entry name" value="Cation/H_exchanger_TM"/>
</dbReference>
<dbReference type="Gene3D" id="1.20.1530.20">
    <property type="match status" value="1"/>
</dbReference>
<comment type="subcellular location">
    <subcellularLocation>
        <location evidence="1">Membrane</location>
        <topology evidence="1">Multi-pass membrane protein</topology>
    </subcellularLocation>
</comment>
<dbReference type="PANTHER" id="PTHR43562">
    <property type="entry name" value="NAPA-TYPE SODIUM/HYDROGEN ANTIPORTER"/>
    <property type="match status" value="1"/>
</dbReference>
<evidence type="ECO:0000256" key="3">
    <source>
        <dbReference type="ARBA" id="ARBA00022448"/>
    </source>
</evidence>
<dbReference type="PANTHER" id="PTHR43562:SF1">
    <property type="entry name" value="NA(+)_H(+) ANTIPORTER YJBQ-RELATED"/>
    <property type="match status" value="1"/>
</dbReference>
<evidence type="ECO:0000256" key="2">
    <source>
        <dbReference type="ARBA" id="ARBA00005551"/>
    </source>
</evidence>
<dbReference type="Proteomes" id="UP000183263">
    <property type="component" value="Unassembled WGS sequence"/>
</dbReference>
<keyword evidence="3" id="KW-0813">Transport</keyword>
<gene>
    <name evidence="10" type="ORF">SAMN05444695_11062</name>
</gene>